<dbReference type="Gene3D" id="1.20.120.1760">
    <property type="match status" value="1"/>
</dbReference>
<evidence type="ECO:0000256" key="12">
    <source>
        <dbReference type="SAM" id="SignalP"/>
    </source>
</evidence>
<protein>
    <recommendedName>
        <fullName evidence="15">CDP-diacylglycerol--inositol 3-phosphatidyltransferase</fullName>
    </recommendedName>
</protein>
<keyword evidence="7 11" id="KW-0472">Membrane</keyword>
<evidence type="ECO:0008006" key="15">
    <source>
        <dbReference type="Google" id="ProtNLM"/>
    </source>
</evidence>
<evidence type="ECO:0000256" key="7">
    <source>
        <dbReference type="ARBA" id="ARBA00023136"/>
    </source>
</evidence>
<sequence length="231" mass="24683">MGLPHISGYIRVVLSAVSFLLMPHSPVPAAVCYGLSAALDAVDGLAARWLNQGSRLGAMLDMLTDRCSLLCLQLNLALLYPMAAPVLQLSLCLDVASHWLHMHTWAGLRGRLSLPGNPTARDLWVLLCALWFYGVSMGLYVSLGTLIGASYGVYGSLWAVYGALWGSMGLYGALWVSMVLNVSLWASMCLSGALSGTMGLYGVSMGHNGVLWGSMGSLWGSYGDLWVSMCL</sequence>
<dbReference type="PROSITE" id="PS00379">
    <property type="entry name" value="CDP_ALCOHOL_P_TRANSF"/>
    <property type="match status" value="1"/>
</dbReference>
<evidence type="ECO:0000256" key="9">
    <source>
        <dbReference type="ARBA" id="ARBA00023264"/>
    </source>
</evidence>
<dbReference type="GeneTree" id="ENSGT00940000154169"/>
<evidence type="ECO:0000256" key="3">
    <source>
        <dbReference type="ARBA" id="ARBA00022679"/>
    </source>
</evidence>
<keyword evidence="3 10" id="KW-0808">Transferase</keyword>
<dbReference type="Proteomes" id="UP000694412">
    <property type="component" value="Unassembled WGS sequence"/>
</dbReference>
<evidence type="ECO:0000313" key="14">
    <source>
        <dbReference type="Proteomes" id="UP000694412"/>
    </source>
</evidence>
<feature type="transmembrane region" description="Helical" evidence="11">
    <location>
        <begin position="183"/>
        <end position="203"/>
    </location>
</feature>
<accession>A0A8C2SSK3</accession>
<evidence type="ECO:0000256" key="11">
    <source>
        <dbReference type="SAM" id="Phobius"/>
    </source>
</evidence>
<evidence type="ECO:0000313" key="13">
    <source>
        <dbReference type="Ensembl" id="ENSCJPP00005002028.1"/>
    </source>
</evidence>
<feature type="chain" id="PRO_5034433985" description="CDP-diacylglycerol--inositol 3-phosphatidyltransferase" evidence="12">
    <location>
        <begin position="30"/>
        <end position="231"/>
    </location>
</feature>
<dbReference type="GO" id="GO:0003881">
    <property type="term" value="F:CDP-diacylglycerol-inositol 3-phosphatidyltransferase activity"/>
    <property type="evidence" value="ECO:0007669"/>
    <property type="project" value="TreeGrafter"/>
</dbReference>
<keyword evidence="9" id="KW-1208">Phospholipid metabolism</keyword>
<keyword evidence="4 11" id="KW-0812">Transmembrane</keyword>
<evidence type="ECO:0000256" key="4">
    <source>
        <dbReference type="ARBA" id="ARBA00022692"/>
    </source>
</evidence>
<dbReference type="AlphaFoldDB" id="A0A8C2SSK3"/>
<name>A0A8C2SSK3_COTJA</name>
<dbReference type="GO" id="GO:0016020">
    <property type="term" value="C:membrane"/>
    <property type="evidence" value="ECO:0007669"/>
    <property type="project" value="UniProtKB-SubCell"/>
</dbReference>
<evidence type="ECO:0000256" key="8">
    <source>
        <dbReference type="ARBA" id="ARBA00023209"/>
    </source>
</evidence>
<dbReference type="InterPro" id="IPR048254">
    <property type="entry name" value="CDP_ALCOHOL_P_TRANSF_CS"/>
</dbReference>
<evidence type="ECO:0000256" key="6">
    <source>
        <dbReference type="ARBA" id="ARBA00023098"/>
    </source>
</evidence>
<organism evidence="13 14">
    <name type="scientific">Coturnix japonica</name>
    <name type="common">Japanese quail</name>
    <name type="synonym">Coturnix coturnix japonica</name>
    <dbReference type="NCBI Taxonomy" id="93934"/>
    <lineage>
        <taxon>Eukaryota</taxon>
        <taxon>Metazoa</taxon>
        <taxon>Chordata</taxon>
        <taxon>Craniata</taxon>
        <taxon>Vertebrata</taxon>
        <taxon>Euteleostomi</taxon>
        <taxon>Archelosauria</taxon>
        <taxon>Archosauria</taxon>
        <taxon>Dinosauria</taxon>
        <taxon>Saurischia</taxon>
        <taxon>Theropoda</taxon>
        <taxon>Coelurosauria</taxon>
        <taxon>Aves</taxon>
        <taxon>Neognathae</taxon>
        <taxon>Galloanserae</taxon>
        <taxon>Galliformes</taxon>
        <taxon>Phasianidae</taxon>
        <taxon>Perdicinae</taxon>
        <taxon>Coturnix</taxon>
    </lineage>
</organism>
<dbReference type="Ensembl" id="ENSCJPT00005003645.1">
    <property type="protein sequence ID" value="ENSCJPP00005002028.1"/>
    <property type="gene ID" value="ENSCJPG00005002190.1"/>
</dbReference>
<keyword evidence="8" id="KW-0594">Phospholipid biosynthesis</keyword>
<proteinExistence type="inferred from homology"/>
<dbReference type="GO" id="GO:0005794">
    <property type="term" value="C:Golgi apparatus"/>
    <property type="evidence" value="ECO:0007669"/>
    <property type="project" value="TreeGrafter"/>
</dbReference>
<keyword evidence="12" id="KW-0732">Signal</keyword>
<evidence type="ECO:0000256" key="10">
    <source>
        <dbReference type="RuleBase" id="RU003750"/>
    </source>
</evidence>
<evidence type="ECO:0000256" key="2">
    <source>
        <dbReference type="ARBA" id="ARBA00022516"/>
    </source>
</evidence>
<dbReference type="PANTHER" id="PTHR15362:SF4">
    <property type="entry name" value="CDP-DIACYLGLYCEROL--INOSITOL 3-PHOSPHATIDYLTRANSFERASE"/>
    <property type="match status" value="1"/>
</dbReference>
<reference evidence="13" key="2">
    <citation type="submission" date="2025-09" db="UniProtKB">
        <authorList>
            <consortium name="Ensembl"/>
        </authorList>
    </citation>
    <scope>IDENTIFICATION</scope>
</reference>
<comment type="similarity">
    <text evidence="10">Belongs to the CDP-alcohol phosphatidyltransferase class-I family.</text>
</comment>
<keyword evidence="6" id="KW-0443">Lipid metabolism</keyword>
<keyword evidence="5 11" id="KW-1133">Transmembrane helix</keyword>
<dbReference type="Pfam" id="PF01066">
    <property type="entry name" value="CDP-OH_P_transf"/>
    <property type="match status" value="1"/>
</dbReference>
<feature type="transmembrane region" description="Helical" evidence="11">
    <location>
        <begin position="155"/>
        <end position="176"/>
    </location>
</feature>
<evidence type="ECO:0000256" key="1">
    <source>
        <dbReference type="ARBA" id="ARBA00004141"/>
    </source>
</evidence>
<keyword evidence="2" id="KW-0444">Lipid biosynthesis</keyword>
<reference evidence="13" key="1">
    <citation type="submission" date="2025-08" db="UniProtKB">
        <authorList>
            <consortium name="Ensembl"/>
        </authorList>
    </citation>
    <scope>IDENTIFICATION</scope>
</reference>
<dbReference type="GO" id="GO:0006661">
    <property type="term" value="P:phosphatidylinositol biosynthetic process"/>
    <property type="evidence" value="ECO:0007669"/>
    <property type="project" value="TreeGrafter"/>
</dbReference>
<comment type="subcellular location">
    <subcellularLocation>
        <location evidence="1">Membrane</location>
        <topology evidence="1">Multi-pass membrane protein</topology>
    </subcellularLocation>
</comment>
<dbReference type="InterPro" id="IPR000462">
    <property type="entry name" value="CDP-OH_P_trans"/>
</dbReference>
<feature type="signal peptide" evidence="12">
    <location>
        <begin position="1"/>
        <end position="29"/>
    </location>
</feature>
<dbReference type="PANTHER" id="PTHR15362">
    <property type="entry name" value="PHOSPHATIDYLINOSITOL SYNTHASE"/>
    <property type="match status" value="1"/>
</dbReference>
<keyword evidence="14" id="KW-1185">Reference proteome</keyword>
<feature type="transmembrane region" description="Helical" evidence="11">
    <location>
        <begin position="123"/>
        <end position="143"/>
    </location>
</feature>
<evidence type="ECO:0000256" key="5">
    <source>
        <dbReference type="ARBA" id="ARBA00022989"/>
    </source>
</evidence>
<dbReference type="InterPro" id="IPR043130">
    <property type="entry name" value="CDP-OH_PTrfase_TM_dom"/>
</dbReference>